<protein>
    <submittedName>
        <fullName evidence="1">Uncharacterized protein</fullName>
    </submittedName>
</protein>
<comment type="caution">
    <text evidence="1">The sequence shown here is derived from an EMBL/GenBank/DDBJ whole genome shotgun (WGS) entry which is preliminary data.</text>
</comment>
<sequence length="101" mass="11857">MYRAYQWTGQVSALEYIKTQFESDPSRFRAGYVHQSLFILENETHGIFASVPSTFIYQHFATIMGDDVHPLPPRKCMRLRSNKLYLERTPYMYSVSPLDNT</sequence>
<dbReference type="Proteomes" id="UP000297777">
    <property type="component" value="Unassembled WGS sequence"/>
</dbReference>
<dbReference type="OrthoDB" id="10279302at2759"/>
<accession>A0A4Z1EL19</accession>
<dbReference type="AlphaFoldDB" id="A0A4Z1EL19"/>
<name>A0A4Z1EL19_9HELO</name>
<gene>
    <name evidence="1" type="ORF">BTUL_0076g00240</name>
</gene>
<evidence type="ECO:0000313" key="2">
    <source>
        <dbReference type="Proteomes" id="UP000297777"/>
    </source>
</evidence>
<proteinExistence type="predicted"/>
<keyword evidence="2" id="KW-1185">Reference proteome</keyword>
<evidence type="ECO:0000313" key="1">
    <source>
        <dbReference type="EMBL" id="TGO13124.1"/>
    </source>
</evidence>
<reference evidence="1 2" key="1">
    <citation type="submission" date="2017-12" db="EMBL/GenBank/DDBJ databases">
        <title>Comparative genomics of Botrytis spp.</title>
        <authorList>
            <person name="Valero-Jimenez C.A."/>
            <person name="Tapia P."/>
            <person name="Veloso J."/>
            <person name="Silva-Moreno E."/>
            <person name="Staats M."/>
            <person name="Valdes J.H."/>
            <person name="Van Kan J.A.L."/>
        </authorList>
    </citation>
    <scope>NUCLEOTIDE SEQUENCE [LARGE SCALE GENOMIC DNA]</scope>
    <source>
        <strain evidence="1 2">Bt9001</strain>
    </source>
</reference>
<organism evidence="1 2">
    <name type="scientific">Botrytis tulipae</name>
    <dbReference type="NCBI Taxonomy" id="87230"/>
    <lineage>
        <taxon>Eukaryota</taxon>
        <taxon>Fungi</taxon>
        <taxon>Dikarya</taxon>
        <taxon>Ascomycota</taxon>
        <taxon>Pezizomycotina</taxon>
        <taxon>Leotiomycetes</taxon>
        <taxon>Helotiales</taxon>
        <taxon>Sclerotiniaceae</taxon>
        <taxon>Botrytis</taxon>
    </lineage>
</organism>
<dbReference type="EMBL" id="PQXH01000076">
    <property type="protein sequence ID" value="TGO13124.1"/>
    <property type="molecule type" value="Genomic_DNA"/>
</dbReference>